<dbReference type="RefSeq" id="WP_165383097.1">
    <property type="nucleotide sequence ID" value="NZ_RQXS01000002.1"/>
</dbReference>
<evidence type="ECO:0000313" key="2">
    <source>
        <dbReference type="Proteomes" id="UP000294229"/>
    </source>
</evidence>
<reference evidence="1 2" key="1">
    <citation type="submission" date="2018-11" db="EMBL/GenBank/DDBJ databases">
        <title>Sequencing Av. paragallinarum serogroups.</title>
        <authorList>
            <person name="Hellmuth J.E."/>
            <person name="Boucher C.E."/>
            <person name="Cason E.D."/>
        </authorList>
    </citation>
    <scope>NUCLEOTIDE SEQUENCE [LARGE SCALE GENOMIC DNA]</scope>
    <source>
        <strain evidence="1 2">SA-3</strain>
    </source>
</reference>
<protein>
    <submittedName>
        <fullName evidence="1">Uncharacterized protein</fullName>
    </submittedName>
</protein>
<dbReference type="Proteomes" id="UP000294229">
    <property type="component" value="Unassembled WGS sequence"/>
</dbReference>
<evidence type="ECO:0000313" key="1">
    <source>
        <dbReference type="EMBL" id="RZN61383.1"/>
    </source>
</evidence>
<dbReference type="EMBL" id="RQXS01000002">
    <property type="protein sequence ID" value="RZN61383.1"/>
    <property type="molecule type" value="Genomic_DNA"/>
</dbReference>
<proteinExistence type="predicted"/>
<dbReference type="AlphaFoldDB" id="A0A8B3TJJ4"/>
<comment type="caution">
    <text evidence="1">The sequence shown here is derived from an EMBL/GenBank/DDBJ whole genome shotgun (WGS) entry which is preliminary data.</text>
</comment>
<name>A0A8B3TJJ4_AVIPA</name>
<organism evidence="1 2">
    <name type="scientific">Avibacterium paragallinarum</name>
    <name type="common">Haemophilus gallinarum</name>
    <dbReference type="NCBI Taxonomy" id="728"/>
    <lineage>
        <taxon>Bacteria</taxon>
        <taxon>Pseudomonadati</taxon>
        <taxon>Pseudomonadota</taxon>
        <taxon>Gammaproteobacteria</taxon>
        <taxon>Pasteurellales</taxon>
        <taxon>Pasteurellaceae</taxon>
        <taxon>Avibacterium</taxon>
    </lineage>
</organism>
<gene>
    <name evidence="1" type="ORF">EIG79_01205</name>
</gene>
<sequence>MTMNYYAEIDAHLHLGVEAETKDDAICYIDQLLEEIHEGYAIGLKYRINFVNEECDDEE</sequence>
<accession>A0A8B3TJJ4</accession>